<evidence type="ECO:0000256" key="8">
    <source>
        <dbReference type="ARBA" id="ARBA00047199"/>
    </source>
</evidence>
<protein>
    <recommendedName>
        <fullName evidence="4">L-methionine gamma-lyase</fullName>
        <ecNumber evidence="3">4.4.1.11</ecNumber>
        <ecNumber evidence="7">4.4.1.2</ecNumber>
    </recommendedName>
    <alternativeName>
        <fullName evidence="8">Homocysteine desulfhydrase</fullName>
    </alternativeName>
</protein>
<keyword evidence="5 11" id="KW-0663">Pyridoxal phosphate</keyword>
<dbReference type="EC" id="4.4.1.11" evidence="3"/>
<dbReference type="Gene3D" id="3.40.640.10">
    <property type="entry name" value="Type I PLP-dependent aspartate aminotransferase-like (Major domain)"/>
    <property type="match status" value="1"/>
</dbReference>
<evidence type="ECO:0000256" key="5">
    <source>
        <dbReference type="ARBA" id="ARBA00022898"/>
    </source>
</evidence>
<dbReference type="PANTHER" id="PTHR11808">
    <property type="entry name" value="TRANS-SULFURATION ENZYME FAMILY MEMBER"/>
    <property type="match status" value="1"/>
</dbReference>
<dbReference type="PIRSF" id="PIRSF001434">
    <property type="entry name" value="CGS"/>
    <property type="match status" value="1"/>
</dbReference>
<dbReference type="Pfam" id="PF01053">
    <property type="entry name" value="Cys_Met_Meta_PP"/>
    <property type="match status" value="1"/>
</dbReference>
<dbReference type="EMBL" id="FQXH01000006">
    <property type="protein sequence ID" value="SHH01408.1"/>
    <property type="molecule type" value="Genomic_DNA"/>
</dbReference>
<dbReference type="PANTHER" id="PTHR11808:SF80">
    <property type="entry name" value="CYSTATHIONINE GAMMA-LYASE"/>
    <property type="match status" value="1"/>
</dbReference>
<dbReference type="FunFam" id="3.40.640.10:FF:000046">
    <property type="entry name" value="Cystathionine gamma-lyase"/>
    <property type="match status" value="1"/>
</dbReference>
<dbReference type="GO" id="GO:0030170">
    <property type="term" value="F:pyridoxal phosphate binding"/>
    <property type="evidence" value="ECO:0007669"/>
    <property type="project" value="InterPro"/>
</dbReference>
<accession>A0A1M5PI50</accession>
<dbReference type="InterPro" id="IPR054542">
    <property type="entry name" value="Cys_met_metab_PP"/>
</dbReference>
<keyword evidence="14" id="KW-1185">Reference proteome</keyword>
<comment type="catalytic activity">
    <reaction evidence="10">
        <text>L-methionine + H2O = methanethiol + 2-oxobutanoate + NH4(+)</text>
        <dbReference type="Rhea" id="RHEA:23800"/>
        <dbReference type="ChEBI" id="CHEBI:15377"/>
        <dbReference type="ChEBI" id="CHEBI:16007"/>
        <dbReference type="ChEBI" id="CHEBI:16763"/>
        <dbReference type="ChEBI" id="CHEBI:28938"/>
        <dbReference type="ChEBI" id="CHEBI:57844"/>
        <dbReference type="EC" id="4.4.1.11"/>
    </reaction>
    <physiologicalReaction direction="left-to-right" evidence="10">
        <dbReference type="Rhea" id="RHEA:23801"/>
    </physiologicalReaction>
</comment>
<evidence type="ECO:0000256" key="4">
    <source>
        <dbReference type="ARBA" id="ARBA00019040"/>
    </source>
</evidence>
<organism evidence="13 14">
    <name type="scientific">Tepidibacter thalassicus DSM 15285</name>
    <dbReference type="NCBI Taxonomy" id="1123350"/>
    <lineage>
        <taxon>Bacteria</taxon>
        <taxon>Bacillati</taxon>
        <taxon>Bacillota</taxon>
        <taxon>Clostridia</taxon>
        <taxon>Peptostreptococcales</taxon>
        <taxon>Peptostreptococcaceae</taxon>
        <taxon>Tepidibacter</taxon>
    </lineage>
</organism>
<name>A0A1M5PI50_9FIRM</name>
<evidence type="ECO:0000256" key="7">
    <source>
        <dbReference type="ARBA" id="ARBA00047175"/>
    </source>
</evidence>
<comment type="cofactor">
    <cofactor evidence="1 12">
        <name>pyridoxal 5'-phosphate</name>
        <dbReference type="ChEBI" id="CHEBI:597326"/>
    </cofactor>
</comment>
<dbReference type="GO" id="GO:0018826">
    <property type="term" value="F:methionine gamma-lyase activity"/>
    <property type="evidence" value="ECO:0007669"/>
    <property type="project" value="UniProtKB-EC"/>
</dbReference>
<reference evidence="14" key="1">
    <citation type="submission" date="2016-11" db="EMBL/GenBank/DDBJ databases">
        <authorList>
            <person name="Varghese N."/>
            <person name="Submissions S."/>
        </authorList>
    </citation>
    <scope>NUCLEOTIDE SEQUENCE [LARGE SCALE GENOMIC DNA]</scope>
    <source>
        <strain evidence="14">DSM 15285</strain>
    </source>
</reference>
<evidence type="ECO:0000313" key="13">
    <source>
        <dbReference type="EMBL" id="SHH01408.1"/>
    </source>
</evidence>
<evidence type="ECO:0000256" key="6">
    <source>
        <dbReference type="ARBA" id="ARBA00023239"/>
    </source>
</evidence>
<feature type="modified residue" description="N6-(pyridoxal phosphate)lysine" evidence="11">
    <location>
        <position position="209"/>
    </location>
</feature>
<sequence>MKKNVGFGTKAIHAGHKKDPVSGALATPIYQTSTFVFDSAEQGGRRFALEEPGYIYSRLGNPTLTQLEEKVAILEGADACMATASGIGAISSAFWTTLKAGDHVVADETLYGCTFALLNHGLTRFGVEVTFVDCSNPENVKKAMKDNTKVVYIETPANPTLKIVDIEKIAAIAHEKEGCILIVDNTFSTPCIQKPIELGADVVVHSATKYLNGHGDVIAGFVVGSEEFIKNVRLFGVKDMTGAVLSPFDAYLIIRGMKTLEVRMQRHCENAMKVAKFLKEHKAVENVYYPGLENHPQYEIAKKQMKMPGAMIAFEVKGGVEGGKKLLNSLNLCALAVSLGDCETLIQHPASMTHSPYTREERLEAGISDGLVRISVGLENAEDIIDDLEQGLNKLL</sequence>
<dbReference type="GO" id="GO:0005737">
    <property type="term" value="C:cytoplasm"/>
    <property type="evidence" value="ECO:0007669"/>
    <property type="project" value="TreeGrafter"/>
</dbReference>
<dbReference type="SUPFAM" id="SSF53383">
    <property type="entry name" value="PLP-dependent transferases"/>
    <property type="match status" value="1"/>
</dbReference>
<evidence type="ECO:0000256" key="3">
    <source>
        <dbReference type="ARBA" id="ARBA00012222"/>
    </source>
</evidence>
<dbReference type="InterPro" id="IPR000277">
    <property type="entry name" value="Cys/Met-Metab_PyrdxlP-dep_enz"/>
</dbReference>
<dbReference type="CDD" id="cd00614">
    <property type="entry name" value="CGS_like"/>
    <property type="match status" value="1"/>
</dbReference>
<evidence type="ECO:0000256" key="1">
    <source>
        <dbReference type="ARBA" id="ARBA00001933"/>
    </source>
</evidence>
<evidence type="ECO:0000256" key="10">
    <source>
        <dbReference type="ARBA" id="ARBA00052699"/>
    </source>
</evidence>
<evidence type="ECO:0000256" key="9">
    <source>
        <dbReference type="ARBA" id="ARBA00048780"/>
    </source>
</evidence>
<dbReference type="InterPro" id="IPR015422">
    <property type="entry name" value="PyrdxlP-dep_Trfase_small"/>
</dbReference>
<dbReference type="GO" id="GO:0047982">
    <property type="term" value="F:homocysteine desulfhydrase activity"/>
    <property type="evidence" value="ECO:0007669"/>
    <property type="project" value="UniProtKB-EC"/>
</dbReference>
<evidence type="ECO:0000256" key="2">
    <source>
        <dbReference type="ARBA" id="ARBA00008667"/>
    </source>
</evidence>
<gene>
    <name evidence="13" type="ORF">SAMN02744040_00502</name>
</gene>
<dbReference type="Gene3D" id="3.90.1150.10">
    <property type="entry name" value="Aspartate Aminotransferase, domain 1"/>
    <property type="match status" value="1"/>
</dbReference>
<dbReference type="NCBIfam" id="TIGR01328">
    <property type="entry name" value="met_gam_lyase"/>
    <property type="match status" value="1"/>
</dbReference>
<dbReference type="Proteomes" id="UP000242520">
    <property type="component" value="Unassembled WGS sequence"/>
</dbReference>
<dbReference type="InterPro" id="IPR006237">
    <property type="entry name" value="L-Met_gamma_lys"/>
</dbReference>
<dbReference type="STRING" id="1123350.SAMN02744040_00502"/>
<dbReference type="OrthoDB" id="9780685at2"/>
<dbReference type="GO" id="GO:0019346">
    <property type="term" value="P:transsulfuration"/>
    <property type="evidence" value="ECO:0007669"/>
    <property type="project" value="InterPro"/>
</dbReference>
<dbReference type="EC" id="4.4.1.2" evidence="7"/>
<evidence type="ECO:0000313" key="14">
    <source>
        <dbReference type="Proteomes" id="UP000242520"/>
    </source>
</evidence>
<dbReference type="InterPro" id="IPR015421">
    <property type="entry name" value="PyrdxlP-dep_Trfase_major"/>
</dbReference>
<dbReference type="NCBIfam" id="NF004876">
    <property type="entry name" value="PRK06234.1"/>
    <property type="match status" value="1"/>
</dbReference>
<comment type="catalytic activity">
    <reaction evidence="9">
        <text>L-homocysteine + H2O = 2-oxobutanoate + hydrogen sulfide + NH4(+) + H(+)</text>
        <dbReference type="Rhea" id="RHEA:14501"/>
        <dbReference type="ChEBI" id="CHEBI:15377"/>
        <dbReference type="ChEBI" id="CHEBI:15378"/>
        <dbReference type="ChEBI" id="CHEBI:16763"/>
        <dbReference type="ChEBI" id="CHEBI:28938"/>
        <dbReference type="ChEBI" id="CHEBI:29919"/>
        <dbReference type="ChEBI" id="CHEBI:58199"/>
        <dbReference type="EC" id="4.4.1.2"/>
    </reaction>
    <physiologicalReaction direction="left-to-right" evidence="9">
        <dbReference type="Rhea" id="RHEA:14502"/>
    </physiologicalReaction>
</comment>
<keyword evidence="6 13" id="KW-0456">Lyase</keyword>
<evidence type="ECO:0000256" key="12">
    <source>
        <dbReference type="RuleBase" id="RU362118"/>
    </source>
</evidence>
<evidence type="ECO:0000256" key="11">
    <source>
        <dbReference type="PIRSR" id="PIRSR001434-2"/>
    </source>
</evidence>
<proteinExistence type="inferred from homology"/>
<dbReference type="AlphaFoldDB" id="A0A1M5PI50"/>
<dbReference type="PROSITE" id="PS00868">
    <property type="entry name" value="CYS_MET_METAB_PP"/>
    <property type="match status" value="1"/>
</dbReference>
<dbReference type="InterPro" id="IPR015424">
    <property type="entry name" value="PyrdxlP-dep_Trfase"/>
</dbReference>
<comment type="similarity">
    <text evidence="2">Belongs to the trans-sulfuration enzymes family. L-methionine gamma-lyase subfamily.</text>
</comment>
<dbReference type="FunFam" id="3.90.1150.10:FF:000008">
    <property type="entry name" value="Cystathionine gamma-synthase"/>
    <property type="match status" value="1"/>
</dbReference>
<dbReference type="RefSeq" id="WP_072723298.1">
    <property type="nucleotide sequence ID" value="NZ_FQXH01000006.1"/>
</dbReference>